<name>A0ABM1L630_GEKJA</name>
<feature type="compositionally biased region" description="Low complexity" evidence="1">
    <location>
        <begin position="384"/>
        <end position="404"/>
    </location>
</feature>
<dbReference type="RefSeq" id="XP_015281417.1">
    <property type="nucleotide sequence ID" value="XM_015425931.1"/>
</dbReference>
<feature type="compositionally biased region" description="Low complexity" evidence="1">
    <location>
        <begin position="34"/>
        <end position="49"/>
    </location>
</feature>
<feature type="compositionally biased region" description="Low complexity" evidence="1">
    <location>
        <begin position="235"/>
        <end position="249"/>
    </location>
</feature>
<dbReference type="PANTHER" id="PTHR46745:SF1">
    <property type="entry name" value="TSC22 DOMAIN FAMILY PROTEIN 1"/>
    <property type="match status" value="1"/>
</dbReference>
<keyword evidence="2" id="KW-1185">Reference proteome</keyword>
<feature type="compositionally biased region" description="Polar residues" evidence="1">
    <location>
        <begin position="592"/>
        <end position="606"/>
    </location>
</feature>
<feature type="compositionally biased region" description="Low complexity" evidence="1">
    <location>
        <begin position="261"/>
        <end position="287"/>
    </location>
</feature>
<protein>
    <submittedName>
        <fullName evidence="3">TSC22 domain family protein 1</fullName>
    </submittedName>
</protein>
<accession>A0ABM1L630</accession>
<proteinExistence type="predicted"/>
<feature type="compositionally biased region" description="Low complexity" evidence="1">
    <location>
        <begin position="200"/>
        <end position="221"/>
    </location>
</feature>
<feature type="region of interest" description="Disordered" evidence="1">
    <location>
        <begin position="572"/>
        <end position="614"/>
    </location>
</feature>
<feature type="compositionally biased region" description="Gly residues" evidence="1">
    <location>
        <begin position="1"/>
        <end position="14"/>
    </location>
</feature>
<organism evidence="2 3">
    <name type="scientific">Gekko japonicus</name>
    <name type="common">Schlegel's Japanese gecko</name>
    <dbReference type="NCBI Taxonomy" id="146911"/>
    <lineage>
        <taxon>Eukaryota</taxon>
        <taxon>Metazoa</taxon>
        <taxon>Chordata</taxon>
        <taxon>Craniata</taxon>
        <taxon>Vertebrata</taxon>
        <taxon>Euteleostomi</taxon>
        <taxon>Lepidosauria</taxon>
        <taxon>Squamata</taxon>
        <taxon>Bifurcata</taxon>
        <taxon>Gekkota</taxon>
        <taxon>Gekkonidae</taxon>
        <taxon>Gekkoninae</taxon>
        <taxon>Gekko</taxon>
    </lineage>
</organism>
<feature type="compositionally biased region" description="Pro residues" evidence="1">
    <location>
        <begin position="19"/>
        <end position="33"/>
    </location>
</feature>
<dbReference type="PANTHER" id="PTHR46745">
    <property type="entry name" value="TSC22 DOMAIN FAMILY PROTEIN 1"/>
    <property type="match status" value="1"/>
</dbReference>
<feature type="region of interest" description="Disordered" evidence="1">
    <location>
        <begin position="67"/>
        <end position="166"/>
    </location>
</feature>
<evidence type="ECO:0000313" key="2">
    <source>
        <dbReference type="Proteomes" id="UP000694871"/>
    </source>
</evidence>
<reference evidence="3" key="1">
    <citation type="submission" date="2025-08" db="UniProtKB">
        <authorList>
            <consortium name="RefSeq"/>
        </authorList>
    </citation>
    <scope>IDENTIFICATION</scope>
</reference>
<feature type="region of interest" description="Disordered" evidence="1">
    <location>
        <begin position="1"/>
        <end position="54"/>
    </location>
</feature>
<dbReference type="Proteomes" id="UP000694871">
    <property type="component" value="Unplaced"/>
</dbReference>
<feature type="compositionally biased region" description="Low complexity" evidence="1">
    <location>
        <begin position="67"/>
        <end position="83"/>
    </location>
</feature>
<sequence length="671" mass="66796">MLPPRAGGGGGVCGGLEECPPPASPPPLPPAPPQSLSLAPSSGAQQQQLLKKKSGFQITSVTPAAAQLSAAAAASLSSNNSLAEDTESYDDLDESHTEDLSSSEILDASLSRATTGPERSSSEETLNHFQEAETPGALSPNQPRLPPGGSPAAAAASVPAPPAAAPSRFRVVKLDSSSEPFRKGRWTCTEFYDKEGLGPPGAAAGEGAAAAAANRALEALRQNPPAEGPSERESPCGSSLSSGSVSTLSHYTESAGSGEMAGPLAGAPQPAADFLPGLPQSLSQSQLHQEAGFPPQKASLAAPQQPGILAMLPPQQQLPYAPSAPPPPVQPQQLPYSSMGQAPQQVSVQMAPGHMKAANPNSLQGPDYTQHQPMLQAPLSSVQPGTGAPAPAALAPGGQPSGPAHLAVAPTQPVASVQTPMPPSAGAGAGLPGMNASQQGALPPGVQQPLVANPMAPSMMPQNAAPSQGMLPLPAGMIPLGSQAGLSGLPQPLVIAPQATLLPAQSQLQSGEPLVPGMAGQQVPAISPGPAMGAVPVSGHCAANVPPPPVSLAPSKNVAPSPAVQNESLAQKFPPSSLTSASIHLPMPPNSAPFSAQPSLAQSSAGRSEEAGRSTDPLLVGIAQPLGPESGAGVPSALSDGAGSMAASLFPLKGLPLTAQLMDGEDDGCFF</sequence>
<feature type="compositionally biased region" description="Acidic residues" evidence="1">
    <location>
        <begin position="84"/>
        <end position="93"/>
    </location>
</feature>
<feature type="compositionally biased region" description="Polar residues" evidence="1">
    <location>
        <begin position="572"/>
        <end position="582"/>
    </location>
</feature>
<feature type="region of interest" description="Disordered" evidence="1">
    <location>
        <begin position="196"/>
        <end position="345"/>
    </location>
</feature>
<feature type="region of interest" description="Disordered" evidence="1">
    <location>
        <begin position="378"/>
        <end position="407"/>
    </location>
</feature>
<evidence type="ECO:0000313" key="3">
    <source>
        <dbReference type="RefSeq" id="XP_015281417.1"/>
    </source>
</evidence>
<dbReference type="GeneID" id="107122791"/>
<evidence type="ECO:0000256" key="1">
    <source>
        <dbReference type="SAM" id="MobiDB-lite"/>
    </source>
</evidence>
<gene>
    <name evidence="3" type="primary">TSC22D1</name>
</gene>